<sequence>MKNIFIYTFYFRILSFCNNNSFPRNLWDYFNLFYNLLLFSTIN</sequence>
<name>A0A8S5UM65_9CAUD</name>
<proteinExistence type="predicted"/>
<organism evidence="1">
    <name type="scientific">Myoviridae sp. ctCo31</name>
    <dbReference type="NCBI Taxonomy" id="2825053"/>
    <lineage>
        <taxon>Viruses</taxon>
        <taxon>Duplodnaviria</taxon>
        <taxon>Heunggongvirae</taxon>
        <taxon>Uroviricota</taxon>
        <taxon>Caudoviricetes</taxon>
    </lineage>
</organism>
<dbReference type="EMBL" id="BK016109">
    <property type="protein sequence ID" value="DAF95573.1"/>
    <property type="molecule type" value="Genomic_DNA"/>
</dbReference>
<reference evidence="1" key="1">
    <citation type="journal article" date="2021" name="Proc. Natl. Acad. Sci. U.S.A.">
        <title>A Catalog of Tens of Thousands of Viruses from Human Metagenomes Reveals Hidden Associations with Chronic Diseases.</title>
        <authorList>
            <person name="Tisza M.J."/>
            <person name="Buck C.B."/>
        </authorList>
    </citation>
    <scope>NUCLEOTIDE SEQUENCE</scope>
    <source>
        <strain evidence="1">CtCo31</strain>
    </source>
</reference>
<accession>A0A8S5UM65</accession>
<protein>
    <submittedName>
        <fullName evidence="1">Uncharacterized protein</fullName>
    </submittedName>
</protein>
<evidence type="ECO:0000313" key="1">
    <source>
        <dbReference type="EMBL" id="DAF95573.1"/>
    </source>
</evidence>